<evidence type="ECO:0000256" key="2">
    <source>
        <dbReference type="ARBA" id="ARBA00022679"/>
    </source>
</evidence>
<evidence type="ECO:0000256" key="5">
    <source>
        <dbReference type="ARBA" id="ARBA00023136"/>
    </source>
</evidence>
<name>A0A1Y1UZA1_9FUNG</name>
<comment type="domain">
    <text evidence="10">The DHHC domain is required for palmitoyltransferase activity.</text>
</comment>
<feature type="transmembrane region" description="Helical" evidence="10">
    <location>
        <begin position="231"/>
        <end position="260"/>
    </location>
</feature>
<dbReference type="GO" id="GO:0019706">
    <property type="term" value="F:protein-cysteine S-palmitoyltransferase activity"/>
    <property type="evidence" value="ECO:0007669"/>
    <property type="project" value="UniProtKB-EC"/>
</dbReference>
<evidence type="ECO:0000256" key="9">
    <source>
        <dbReference type="ARBA" id="ARBA00048048"/>
    </source>
</evidence>
<keyword evidence="14" id="KW-1185">Reference proteome</keyword>
<dbReference type="PANTHER" id="PTHR12246">
    <property type="entry name" value="PALMITOYLTRANSFERASE ZDHHC16"/>
    <property type="match status" value="1"/>
</dbReference>
<dbReference type="Pfam" id="PF01529">
    <property type="entry name" value="DHHC"/>
    <property type="match status" value="1"/>
</dbReference>
<evidence type="ECO:0000256" key="6">
    <source>
        <dbReference type="ARBA" id="ARBA00023139"/>
    </source>
</evidence>
<dbReference type="InterPro" id="IPR001594">
    <property type="entry name" value="Palmitoyltrfase_DHHC"/>
</dbReference>
<feature type="transmembrane region" description="Helical" evidence="10">
    <location>
        <begin position="58"/>
        <end position="81"/>
    </location>
</feature>
<evidence type="ECO:0000256" key="3">
    <source>
        <dbReference type="ARBA" id="ARBA00022692"/>
    </source>
</evidence>
<evidence type="ECO:0000259" key="12">
    <source>
        <dbReference type="Pfam" id="PF01529"/>
    </source>
</evidence>
<evidence type="ECO:0000256" key="7">
    <source>
        <dbReference type="ARBA" id="ARBA00023288"/>
    </source>
</evidence>
<dbReference type="PROSITE" id="PS50216">
    <property type="entry name" value="DHHC"/>
    <property type="match status" value="1"/>
</dbReference>
<keyword evidence="2 10" id="KW-0808">Transferase</keyword>
<dbReference type="Proteomes" id="UP000193719">
    <property type="component" value="Unassembled WGS sequence"/>
</dbReference>
<dbReference type="AlphaFoldDB" id="A0A1Y1UZA1"/>
<keyword evidence="5 10" id="KW-0472">Membrane</keyword>
<feature type="compositionally biased region" description="Polar residues" evidence="11">
    <location>
        <begin position="413"/>
        <end position="426"/>
    </location>
</feature>
<evidence type="ECO:0000256" key="1">
    <source>
        <dbReference type="ARBA" id="ARBA00004141"/>
    </source>
</evidence>
<evidence type="ECO:0000256" key="10">
    <source>
        <dbReference type="RuleBase" id="RU079119"/>
    </source>
</evidence>
<feature type="transmembrane region" description="Helical" evidence="10">
    <location>
        <begin position="186"/>
        <end position="211"/>
    </location>
</feature>
<dbReference type="EC" id="2.3.1.225" evidence="10"/>
<keyword evidence="3 10" id="KW-0812">Transmembrane</keyword>
<gene>
    <name evidence="13" type="ORF">BCR36DRAFT_360583</name>
</gene>
<sequence length="454" mass="53473">MSVLDNLKGLLKSEIGETFKLKALLRNAALFFLFYIPISSQYFIFIPWLKQYKNNLEWYILVPFNIIYAISLLNFFICSFIDPGKVNKKVTKGYLPSEYMASMKGVKNEHFLRYKENSLDNIIEVENKVLKEIYDKKMWCKHCLSYKPPRAHHCSICKHCVLKFDHHCIWINNCVGHKNLPFFLRFIIYISLLFTVGFILVFFIIKGYIMFQDRYYSELTFPVTNVSRKMVVFMIINGFLSVVLYFFILSMALYQIIYLVRNVTRIEKIQVSRIGKLVERGILEVSQKYPYDLGLFQNIEQVFGKNYWLWWLCSFPSGDGTEFQTNQPDNMAIHWPPLEFILYEKYPYRSKEFYSGVANGTIEPPSDILEESQDNLHDYQNGPISYIGPKIRKTTKSIHRNEEHHSNLHKKVSITQPSSSINSYSNTKKDSDDSDDSDNDVLFNILLRKKEKQK</sequence>
<evidence type="ECO:0000313" key="13">
    <source>
        <dbReference type="EMBL" id="ORX43785.1"/>
    </source>
</evidence>
<feature type="transmembrane region" description="Helical" evidence="10">
    <location>
        <begin position="28"/>
        <end position="46"/>
    </location>
</feature>
<organism evidence="13 14">
    <name type="scientific">Piromyces finnis</name>
    <dbReference type="NCBI Taxonomy" id="1754191"/>
    <lineage>
        <taxon>Eukaryota</taxon>
        <taxon>Fungi</taxon>
        <taxon>Fungi incertae sedis</taxon>
        <taxon>Chytridiomycota</taxon>
        <taxon>Chytridiomycota incertae sedis</taxon>
        <taxon>Neocallimastigomycetes</taxon>
        <taxon>Neocallimastigales</taxon>
        <taxon>Neocallimastigaceae</taxon>
        <taxon>Piromyces</taxon>
    </lineage>
</organism>
<feature type="domain" description="Palmitoyltransferase DHHC" evidence="12">
    <location>
        <begin position="135"/>
        <end position="270"/>
    </location>
</feature>
<reference evidence="13 14" key="2">
    <citation type="submission" date="2016-08" db="EMBL/GenBank/DDBJ databases">
        <title>Pervasive Adenine N6-methylation of Active Genes in Fungi.</title>
        <authorList>
            <consortium name="DOE Joint Genome Institute"/>
            <person name="Mondo S.J."/>
            <person name="Dannebaum R.O."/>
            <person name="Kuo R.C."/>
            <person name="Labutti K."/>
            <person name="Haridas S."/>
            <person name="Kuo A."/>
            <person name="Salamov A."/>
            <person name="Ahrendt S.R."/>
            <person name="Lipzen A."/>
            <person name="Sullivan W."/>
            <person name="Andreopoulos W.B."/>
            <person name="Clum A."/>
            <person name="Lindquist E."/>
            <person name="Daum C."/>
            <person name="Ramamoorthy G.K."/>
            <person name="Gryganskyi A."/>
            <person name="Culley D."/>
            <person name="Magnuson J.K."/>
            <person name="James T.Y."/>
            <person name="O'Malley M.A."/>
            <person name="Stajich J.E."/>
            <person name="Spatafora J.W."/>
            <person name="Visel A."/>
            <person name="Grigoriev I.V."/>
        </authorList>
    </citation>
    <scope>NUCLEOTIDE SEQUENCE [LARGE SCALE GENOMIC DNA]</scope>
    <source>
        <strain evidence="14">finn</strain>
    </source>
</reference>
<reference evidence="13 14" key="1">
    <citation type="submission" date="2016-08" db="EMBL/GenBank/DDBJ databases">
        <title>Genomes of anaerobic fungi encode conserved fungal cellulosomes for biomass hydrolysis.</title>
        <authorList>
            <consortium name="DOE Joint Genome Institute"/>
            <person name="Haitjema C.H."/>
            <person name="Gilmore S.P."/>
            <person name="Henske J.K."/>
            <person name="Solomon K.V."/>
            <person name="De Groot R."/>
            <person name="Kuo A."/>
            <person name="Mondo S.J."/>
            <person name="Salamov A.A."/>
            <person name="Labutti K."/>
            <person name="Zhao Z."/>
            <person name="Chiniquy J."/>
            <person name="Barry K."/>
            <person name="Brewer H.M."/>
            <person name="Purvine S.O."/>
            <person name="Wright A.T."/>
            <person name="Boxma B."/>
            <person name="Van Alen T."/>
            <person name="Hackstein J.H."/>
            <person name="Baker S.E."/>
            <person name="Grigoriev I.V."/>
            <person name="O'Malley M.A."/>
        </authorList>
    </citation>
    <scope>NUCLEOTIDE SEQUENCE [LARGE SCALE GENOMIC DNA]</scope>
    <source>
        <strain evidence="14">finn</strain>
    </source>
</reference>
<keyword evidence="8 10" id="KW-0012">Acyltransferase</keyword>
<dbReference type="STRING" id="1754191.A0A1Y1UZA1"/>
<protein>
    <recommendedName>
        <fullName evidence="10">Palmitoyltransferase</fullName>
        <ecNumber evidence="10">2.3.1.225</ecNumber>
    </recommendedName>
</protein>
<dbReference type="GO" id="GO:0016020">
    <property type="term" value="C:membrane"/>
    <property type="evidence" value="ECO:0007669"/>
    <property type="project" value="UniProtKB-SubCell"/>
</dbReference>
<comment type="caution">
    <text evidence="13">The sequence shown here is derived from an EMBL/GenBank/DDBJ whole genome shotgun (WGS) entry which is preliminary data.</text>
</comment>
<evidence type="ECO:0000256" key="8">
    <source>
        <dbReference type="ARBA" id="ARBA00023315"/>
    </source>
</evidence>
<dbReference type="EMBL" id="MCFH01000050">
    <property type="protein sequence ID" value="ORX43785.1"/>
    <property type="molecule type" value="Genomic_DNA"/>
</dbReference>
<evidence type="ECO:0000313" key="14">
    <source>
        <dbReference type="Proteomes" id="UP000193719"/>
    </source>
</evidence>
<comment type="subcellular location">
    <subcellularLocation>
        <location evidence="1">Membrane</location>
        <topology evidence="1">Multi-pass membrane protein</topology>
    </subcellularLocation>
</comment>
<keyword evidence="7" id="KW-0449">Lipoprotein</keyword>
<comment type="catalytic activity">
    <reaction evidence="9 10">
        <text>L-cysteinyl-[protein] + hexadecanoyl-CoA = S-hexadecanoyl-L-cysteinyl-[protein] + CoA</text>
        <dbReference type="Rhea" id="RHEA:36683"/>
        <dbReference type="Rhea" id="RHEA-COMP:10131"/>
        <dbReference type="Rhea" id="RHEA-COMP:11032"/>
        <dbReference type="ChEBI" id="CHEBI:29950"/>
        <dbReference type="ChEBI" id="CHEBI:57287"/>
        <dbReference type="ChEBI" id="CHEBI:57379"/>
        <dbReference type="ChEBI" id="CHEBI:74151"/>
        <dbReference type="EC" id="2.3.1.225"/>
    </reaction>
</comment>
<dbReference type="InterPro" id="IPR039859">
    <property type="entry name" value="PFA4/ZDH16/20/ERF2-like"/>
</dbReference>
<evidence type="ECO:0000256" key="4">
    <source>
        <dbReference type="ARBA" id="ARBA00022989"/>
    </source>
</evidence>
<keyword evidence="4 10" id="KW-1133">Transmembrane helix</keyword>
<accession>A0A1Y1UZA1</accession>
<feature type="region of interest" description="Disordered" evidence="11">
    <location>
        <begin position="395"/>
        <end position="439"/>
    </location>
</feature>
<dbReference type="OrthoDB" id="331948at2759"/>
<evidence type="ECO:0000256" key="11">
    <source>
        <dbReference type="SAM" id="MobiDB-lite"/>
    </source>
</evidence>
<comment type="similarity">
    <text evidence="10">Belongs to the DHHC palmitoyltransferase family.</text>
</comment>
<proteinExistence type="inferred from homology"/>
<keyword evidence="6" id="KW-0564">Palmitate</keyword>